<feature type="transmembrane region" description="Helical" evidence="2">
    <location>
        <begin position="319"/>
        <end position="345"/>
    </location>
</feature>
<feature type="transmembrane region" description="Helical" evidence="2">
    <location>
        <begin position="288"/>
        <end position="307"/>
    </location>
</feature>
<name>A0A0L0D9J3_THETB</name>
<dbReference type="GeneID" id="25560312"/>
<feature type="region of interest" description="Disordered" evidence="1">
    <location>
        <begin position="450"/>
        <end position="509"/>
    </location>
</feature>
<dbReference type="Proteomes" id="UP000054408">
    <property type="component" value="Unassembled WGS sequence"/>
</dbReference>
<evidence type="ECO:0000313" key="3">
    <source>
        <dbReference type="EMBL" id="KNC48731.1"/>
    </source>
</evidence>
<reference evidence="3 4" key="1">
    <citation type="submission" date="2010-05" db="EMBL/GenBank/DDBJ databases">
        <title>The Genome Sequence of Thecamonas trahens ATCC 50062.</title>
        <authorList>
            <consortium name="The Broad Institute Genome Sequencing Platform"/>
            <person name="Russ C."/>
            <person name="Cuomo C."/>
            <person name="Shea T."/>
            <person name="Young S.K."/>
            <person name="Zeng Q."/>
            <person name="Koehrsen M."/>
            <person name="Haas B."/>
            <person name="Borodovsky M."/>
            <person name="Guigo R."/>
            <person name="Alvarado L."/>
            <person name="Berlin A."/>
            <person name="Bochicchio J."/>
            <person name="Borenstein D."/>
            <person name="Chapman S."/>
            <person name="Chen Z."/>
            <person name="Freedman E."/>
            <person name="Gellesch M."/>
            <person name="Goldberg J."/>
            <person name="Griggs A."/>
            <person name="Gujja S."/>
            <person name="Heilman E."/>
            <person name="Heiman D."/>
            <person name="Hepburn T."/>
            <person name="Howarth C."/>
            <person name="Jen D."/>
            <person name="Larson L."/>
            <person name="Mehta T."/>
            <person name="Park D."/>
            <person name="Pearson M."/>
            <person name="Roberts A."/>
            <person name="Saif S."/>
            <person name="Shenoy N."/>
            <person name="Sisk P."/>
            <person name="Stolte C."/>
            <person name="Sykes S."/>
            <person name="Thomson T."/>
            <person name="Walk T."/>
            <person name="White J."/>
            <person name="Yandava C."/>
            <person name="Burger G."/>
            <person name="Gray M.W."/>
            <person name="Holland P.W.H."/>
            <person name="King N."/>
            <person name="Lang F.B.F."/>
            <person name="Roger A.J."/>
            <person name="Ruiz-Trillo I."/>
            <person name="Lander E."/>
            <person name="Nusbaum C."/>
        </authorList>
    </citation>
    <scope>NUCLEOTIDE SEQUENCE [LARGE SCALE GENOMIC DNA]</scope>
    <source>
        <strain evidence="3 4">ATCC 50062</strain>
    </source>
</reference>
<gene>
    <name evidence="3" type="ORF">AMSG_00506</name>
</gene>
<keyword evidence="2" id="KW-0812">Transmembrane</keyword>
<feature type="compositionally biased region" description="Polar residues" evidence="1">
    <location>
        <begin position="401"/>
        <end position="411"/>
    </location>
</feature>
<feature type="region of interest" description="Disordered" evidence="1">
    <location>
        <begin position="755"/>
        <end position="844"/>
    </location>
</feature>
<feature type="region of interest" description="Disordered" evidence="1">
    <location>
        <begin position="382"/>
        <end position="416"/>
    </location>
</feature>
<proteinExistence type="predicted"/>
<accession>A0A0L0D9J3</accession>
<keyword evidence="2" id="KW-1133">Transmembrane helix</keyword>
<feature type="transmembrane region" description="Helical" evidence="2">
    <location>
        <begin position="211"/>
        <end position="234"/>
    </location>
</feature>
<organism evidence="3 4">
    <name type="scientific">Thecamonas trahens ATCC 50062</name>
    <dbReference type="NCBI Taxonomy" id="461836"/>
    <lineage>
        <taxon>Eukaryota</taxon>
        <taxon>Apusozoa</taxon>
        <taxon>Apusomonadida</taxon>
        <taxon>Apusomonadidae</taxon>
        <taxon>Thecamonas</taxon>
    </lineage>
</organism>
<feature type="compositionally biased region" description="Polar residues" evidence="1">
    <location>
        <begin position="549"/>
        <end position="559"/>
    </location>
</feature>
<keyword evidence="4" id="KW-1185">Reference proteome</keyword>
<feature type="compositionally biased region" description="Low complexity" evidence="1">
    <location>
        <begin position="611"/>
        <end position="676"/>
    </location>
</feature>
<feature type="region of interest" description="Disordered" evidence="1">
    <location>
        <begin position="582"/>
        <end position="688"/>
    </location>
</feature>
<dbReference type="RefSeq" id="XP_013762783.1">
    <property type="nucleotide sequence ID" value="XM_013907329.1"/>
</dbReference>
<keyword evidence="2" id="KW-0472">Membrane</keyword>
<evidence type="ECO:0000313" key="4">
    <source>
        <dbReference type="Proteomes" id="UP000054408"/>
    </source>
</evidence>
<evidence type="ECO:0000256" key="1">
    <source>
        <dbReference type="SAM" id="MobiDB-lite"/>
    </source>
</evidence>
<dbReference type="AlphaFoldDB" id="A0A0L0D9J3"/>
<protein>
    <submittedName>
        <fullName evidence="3">Uncharacterized protein</fullName>
    </submittedName>
</protein>
<sequence>MTTIGRPHSQTLLVCGVVVAATATLAAALLRLWPQAKAAAPHPLARLLANPLLIRAASAALPLALAALFLALTLAIFRPLPDAAGVATVAELAYLIIIAGLAIALAALMAAGASGVMAIVLARAFLEPFDAVLALPPPLAGRETELPLPPDALPPLPPLWRVVAGSTGSKQWQNACLLRVYRALARRPDVRDAAVQIHPLMTVPRWLALQVFARAGPSVYLAFTGLGLLAWLFVAARGEWDPVTSWYWILPLHTGLAIATAVICRLAFVAMSELEARASEFWSTMLNTVFIPSLHLGLTLEACFTIASVHQWAGGWHPALGVVSIAIATAVWFALLPLTAVALMWCSIFTLTSPLRPGTAAALVISRSGSSVDDRGLITPIPPPSLPGTPIHGSLPPAPTSVRQRSPSVSLGQGGRLGHSLTRRAVFQAVLDIVGSPHVAFEVLERCERNPTGVSRSPRRHRGQLNDSQRSGSEPHQLWQRIPHGDSPPPRTLRRRTSGSHEMASTTAISRSGYDHSVIFSDEDFAKQLSSQLAALATGRRGSAADVSGVSSLPSSPAKNRSIDFTHKPAIRARRRMSIMETASRSSFAGGLSPVRNDGMTIPGSHSRTVSRSPGSPLSARSARSSSSASSSSIDSSRSSHGIISSNSGSKVNSSRSQNSLAPSGPSSVAASGSSPILHAPPDDNARLMSTAPASAIFSRTPTLPDISTGVSDDMLECSESSAHESLSIVVPPPDPAAQLPFSRQDTLTLISASSSSLDHVGNRSNPGGLAPGSSDPADIGLFSRGQSRRASDDSGRVIGSAESETELSDELACSPSTGLLPIAPPDTTPMGLFSRGQSRRGSE</sequence>
<feature type="transmembrane region" description="Helical" evidence="2">
    <location>
        <begin position="53"/>
        <end position="80"/>
    </location>
</feature>
<feature type="region of interest" description="Disordered" evidence="1">
    <location>
        <begin position="541"/>
        <end position="570"/>
    </location>
</feature>
<dbReference type="EMBL" id="GL349434">
    <property type="protein sequence ID" value="KNC48731.1"/>
    <property type="molecule type" value="Genomic_DNA"/>
</dbReference>
<feature type="transmembrane region" description="Helical" evidence="2">
    <location>
        <begin position="92"/>
        <end position="125"/>
    </location>
</feature>
<feature type="transmembrane region" description="Helical" evidence="2">
    <location>
        <begin position="246"/>
        <end position="268"/>
    </location>
</feature>
<evidence type="ECO:0000256" key="2">
    <source>
        <dbReference type="SAM" id="Phobius"/>
    </source>
</evidence>
<feature type="compositionally biased region" description="Polar residues" evidence="1">
    <location>
        <begin position="465"/>
        <end position="474"/>
    </location>
</feature>
<feature type="transmembrane region" description="Helical" evidence="2">
    <location>
        <begin position="12"/>
        <end position="33"/>
    </location>
</feature>